<protein>
    <submittedName>
        <fullName evidence="1">Uncharacterized protein</fullName>
    </submittedName>
</protein>
<proteinExistence type="predicted"/>
<evidence type="ECO:0000313" key="2">
    <source>
        <dbReference type="Proteomes" id="UP000553632"/>
    </source>
</evidence>
<dbReference type="EMBL" id="JABANO010008282">
    <property type="protein sequence ID" value="KAF4748796.1"/>
    <property type="molecule type" value="Genomic_DNA"/>
</dbReference>
<keyword evidence="2" id="KW-1185">Reference proteome</keyword>
<accession>A0A7J6TWL3</accession>
<name>A0A7J6TWL3_PEROL</name>
<comment type="caution">
    <text evidence="1">The sequence shown here is derived from an EMBL/GenBank/DDBJ whole genome shotgun (WGS) entry which is preliminary data.</text>
</comment>
<organism evidence="1 2">
    <name type="scientific">Perkinsus olseni</name>
    <name type="common">Perkinsus atlanticus</name>
    <dbReference type="NCBI Taxonomy" id="32597"/>
    <lineage>
        <taxon>Eukaryota</taxon>
        <taxon>Sar</taxon>
        <taxon>Alveolata</taxon>
        <taxon>Perkinsozoa</taxon>
        <taxon>Perkinsea</taxon>
        <taxon>Perkinsida</taxon>
        <taxon>Perkinsidae</taxon>
        <taxon>Perkinsus</taxon>
    </lineage>
</organism>
<gene>
    <name evidence="1" type="ORF">FOZ63_023769</name>
</gene>
<evidence type="ECO:0000313" key="1">
    <source>
        <dbReference type="EMBL" id="KAF4748796.1"/>
    </source>
</evidence>
<dbReference type="AlphaFoldDB" id="A0A7J6TWL3"/>
<reference evidence="1 2" key="1">
    <citation type="submission" date="2020-04" db="EMBL/GenBank/DDBJ databases">
        <title>Perkinsus olseni comparative genomics.</title>
        <authorList>
            <person name="Bogema D.R."/>
        </authorList>
    </citation>
    <scope>NUCLEOTIDE SEQUENCE [LARGE SCALE GENOMIC DNA]</scope>
    <source>
        <strain evidence="1 2">ATCC PRA-207</strain>
    </source>
</reference>
<dbReference type="Proteomes" id="UP000553632">
    <property type="component" value="Unassembled WGS sequence"/>
</dbReference>
<feature type="non-terminal residue" evidence="1">
    <location>
        <position position="1"/>
    </location>
</feature>
<sequence>MNLRLSRFFSTAVGQYSATSGSLLLRCRAGLEKILAGEVNALLAPLKNRNKGTGGTGGLLVISNAGEVEFRSPTPEAVELLSQKCRVAQSISQRVAPTSSSSSSSYFPCTGLDDLIERLGTGPLSGV</sequence>